<evidence type="ECO:0008006" key="9">
    <source>
        <dbReference type="Google" id="ProtNLM"/>
    </source>
</evidence>
<dbReference type="PROSITE" id="PS51375">
    <property type="entry name" value="PPR"/>
    <property type="match status" value="2"/>
</dbReference>
<evidence type="ECO:0000256" key="2">
    <source>
        <dbReference type="ARBA" id="ARBA00022737"/>
    </source>
</evidence>
<feature type="repeat" description="PPR" evidence="3">
    <location>
        <begin position="186"/>
        <end position="220"/>
    </location>
</feature>
<accession>A0A7J6DKC2</accession>
<organism evidence="5 8">
    <name type="scientific">Cannabis sativa</name>
    <name type="common">Hemp</name>
    <name type="synonym">Marijuana</name>
    <dbReference type="NCBI Taxonomy" id="3483"/>
    <lineage>
        <taxon>Eukaryota</taxon>
        <taxon>Viridiplantae</taxon>
        <taxon>Streptophyta</taxon>
        <taxon>Embryophyta</taxon>
        <taxon>Tracheophyta</taxon>
        <taxon>Spermatophyta</taxon>
        <taxon>Magnoliopsida</taxon>
        <taxon>eudicotyledons</taxon>
        <taxon>Gunneridae</taxon>
        <taxon>Pentapetalae</taxon>
        <taxon>rosids</taxon>
        <taxon>fabids</taxon>
        <taxon>Rosales</taxon>
        <taxon>Cannabaceae</taxon>
        <taxon>Cannabis</taxon>
    </lineage>
</organism>
<evidence type="ECO:0000256" key="4">
    <source>
        <dbReference type="SAM" id="MobiDB-lite"/>
    </source>
</evidence>
<dbReference type="Proteomes" id="UP000583929">
    <property type="component" value="Unassembled WGS sequence"/>
</dbReference>
<dbReference type="NCBIfam" id="TIGR00756">
    <property type="entry name" value="PPR"/>
    <property type="match status" value="3"/>
</dbReference>
<proteinExistence type="inferred from homology"/>
<name>A0A7J6DKC2_CANSA</name>
<dbReference type="PANTHER" id="PTHR45717:SF6">
    <property type="entry name" value="PENTACOTRIPEPTIDE-REPEAT REGION OF PRORP DOMAIN-CONTAINING PROTEIN"/>
    <property type="match status" value="1"/>
</dbReference>
<evidence type="ECO:0000313" key="5">
    <source>
        <dbReference type="EMBL" id="KAF4346571.1"/>
    </source>
</evidence>
<dbReference type="EMBL" id="JAATIP010000127">
    <property type="protein sequence ID" value="KAF4369451.1"/>
    <property type="molecule type" value="Genomic_DNA"/>
</dbReference>
<dbReference type="AlphaFoldDB" id="A0A7J6DKC2"/>
<evidence type="ECO:0000256" key="3">
    <source>
        <dbReference type="PROSITE-ProRule" id="PRU00708"/>
    </source>
</evidence>
<feature type="repeat" description="PPR" evidence="3">
    <location>
        <begin position="365"/>
        <end position="399"/>
    </location>
</feature>
<keyword evidence="8" id="KW-1185">Reference proteome</keyword>
<sequence length="528" mass="60200">MMKLHYLIKPASFRFQYNLHNYPRAYTPLFSAKTPEKPPHSSSSSSSSGSDSLFHRIQHIRDPKASVLPVLRQWVLEGRQVDKDQLGWMVRTMRDFRRFNHALEISLWMTDSRFLKISPSDAAVRLELIHKVHGLDRAENYFKNMSRKLKTHHVYAALLRSYVRENSVDKAETIMEEIRNLGEAVSSLPYNVLINLYAKNGSFDKIDMLMKEMEVKGIPHDKYTLRNRMSAYVAASDVAGMKKIMNRMEEEPNLYVNWKVYALAASGYLKVGLTKEALKMLGKLEQDIDKMNPKSQKTGHMFLLTLYSNTGNGEELYRIWNKYKPNYGPTEAPYACMIRCLSKLDDIEGAEKIFKEWESQCSIYDFRVVNSILIAYCRKGLLEEAESLLNKAAVEGRIPYAGSWSILANGFVEKNQMSRAVEMLKKSLVIGRKGWMSNPVTLAACLDYLKDQGDVEGMEEIIRLLRTSEVFSVDTFERLLSTCDAAGESFSGVLCPNVSGSNDGAKRNQISTDDFSIDDETNEILGTR</sequence>
<gene>
    <name evidence="6" type="ORF">F8388_001873</name>
    <name evidence="5" type="ORF">G4B88_012808</name>
</gene>
<dbReference type="InterPro" id="IPR002885">
    <property type="entry name" value="PPR_rpt"/>
</dbReference>
<dbReference type="GO" id="GO:0005739">
    <property type="term" value="C:mitochondrion"/>
    <property type="evidence" value="ECO:0007669"/>
    <property type="project" value="TreeGrafter"/>
</dbReference>
<dbReference type="PANTHER" id="PTHR45717">
    <property type="entry name" value="OS12G0527900 PROTEIN"/>
    <property type="match status" value="1"/>
</dbReference>
<dbReference type="InterPro" id="IPR011990">
    <property type="entry name" value="TPR-like_helical_dom_sf"/>
</dbReference>
<feature type="compositionally biased region" description="Low complexity" evidence="4">
    <location>
        <begin position="41"/>
        <end position="50"/>
    </location>
</feature>
<evidence type="ECO:0000313" key="6">
    <source>
        <dbReference type="EMBL" id="KAF4369451.1"/>
    </source>
</evidence>
<comment type="similarity">
    <text evidence="1">Belongs to the PPR family. P subfamily.</text>
</comment>
<evidence type="ECO:0000256" key="1">
    <source>
        <dbReference type="ARBA" id="ARBA00007626"/>
    </source>
</evidence>
<comment type="caution">
    <text evidence="5">The sequence shown here is derived from an EMBL/GenBank/DDBJ whole genome shotgun (WGS) entry which is preliminary data.</text>
</comment>
<dbReference type="Pfam" id="PF01535">
    <property type="entry name" value="PPR"/>
    <property type="match status" value="5"/>
</dbReference>
<feature type="region of interest" description="Disordered" evidence="4">
    <location>
        <begin position="30"/>
        <end position="50"/>
    </location>
</feature>
<dbReference type="Gene3D" id="1.25.40.10">
    <property type="entry name" value="Tetratricopeptide repeat domain"/>
    <property type="match status" value="2"/>
</dbReference>
<dbReference type="GO" id="GO:0003729">
    <property type="term" value="F:mRNA binding"/>
    <property type="evidence" value="ECO:0007669"/>
    <property type="project" value="UniProtKB-ARBA"/>
</dbReference>
<reference evidence="7 8" key="1">
    <citation type="journal article" date="2020" name="bioRxiv">
        <title>Sequence and annotation of 42 cannabis genomes reveals extensive copy number variation in cannabinoid synthesis and pathogen resistance genes.</title>
        <authorList>
            <person name="Mckernan K.J."/>
            <person name="Helbert Y."/>
            <person name="Kane L.T."/>
            <person name="Ebling H."/>
            <person name="Zhang L."/>
            <person name="Liu B."/>
            <person name="Eaton Z."/>
            <person name="Mclaughlin S."/>
            <person name="Kingan S."/>
            <person name="Baybayan P."/>
            <person name="Concepcion G."/>
            <person name="Jordan M."/>
            <person name="Riva A."/>
            <person name="Barbazuk W."/>
            <person name="Harkins T."/>
        </authorList>
    </citation>
    <scope>NUCLEOTIDE SEQUENCE [LARGE SCALE GENOMIC DNA]</scope>
    <source>
        <strain evidence="7 8">cv. Jamaican Lion 4</strain>
        <strain evidence="5">Father</strain>
        <strain evidence="6">Mother</strain>
        <tissue evidence="5">Leaf</tissue>
    </source>
</reference>
<evidence type="ECO:0000313" key="7">
    <source>
        <dbReference type="Proteomes" id="UP000525078"/>
    </source>
</evidence>
<dbReference type="Proteomes" id="UP000525078">
    <property type="component" value="Unassembled WGS sequence"/>
</dbReference>
<evidence type="ECO:0000313" key="8">
    <source>
        <dbReference type="Proteomes" id="UP000583929"/>
    </source>
</evidence>
<keyword evidence="2" id="KW-0677">Repeat</keyword>
<dbReference type="EMBL" id="JAATIQ010000970">
    <property type="protein sequence ID" value="KAF4346571.1"/>
    <property type="molecule type" value="Genomic_DNA"/>
</dbReference>
<protein>
    <recommendedName>
        <fullName evidence="9">Pentatricopeptide repeat-containing protein</fullName>
    </recommendedName>
</protein>